<dbReference type="Proteomes" id="UP000824076">
    <property type="component" value="Unassembled WGS sequence"/>
</dbReference>
<dbReference type="EMBL" id="DVMS01000181">
    <property type="protein sequence ID" value="HIU39280.1"/>
    <property type="molecule type" value="Genomic_DNA"/>
</dbReference>
<accession>A0A9D1LH24</accession>
<dbReference type="SUPFAM" id="SSF53271">
    <property type="entry name" value="PRTase-like"/>
    <property type="match status" value="1"/>
</dbReference>
<reference evidence="3" key="2">
    <citation type="journal article" date="2021" name="PeerJ">
        <title>Extensive microbial diversity within the chicken gut microbiome revealed by metagenomics and culture.</title>
        <authorList>
            <person name="Gilroy R."/>
            <person name="Ravi A."/>
            <person name="Getino M."/>
            <person name="Pursley I."/>
            <person name="Horton D.L."/>
            <person name="Alikhan N.F."/>
            <person name="Baker D."/>
            <person name="Gharbi K."/>
            <person name="Hall N."/>
            <person name="Watson M."/>
            <person name="Adriaenssens E.M."/>
            <person name="Foster-Nyarko E."/>
            <person name="Jarju S."/>
            <person name="Secka A."/>
            <person name="Antonio M."/>
            <person name="Oren A."/>
            <person name="Chaudhuri R.R."/>
            <person name="La Ragione R."/>
            <person name="Hildebrand F."/>
            <person name="Pallen M.J."/>
        </authorList>
    </citation>
    <scope>NUCLEOTIDE SEQUENCE</scope>
    <source>
        <strain evidence="3">17073</strain>
    </source>
</reference>
<name>A0A9D1LH24_9BACT</name>
<dbReference type="CDD" id="cd06223">
    <property type="entry name" value="PRTases_typeI"/>
    <property type="match status" value="1"/>
</dbReference>
<sequence>MKSLKALAEGIADLFFPACCPVCGRHLVQGEEGICLHCLADMPRLRFSEHGGNSEVEKLFLGSRIVESAVSMFRYGRLSPYSEILKDVKYRNVPMLAKTLGKCFAREIAETDFFADMDVIVPVPLYKRKMNKRGYNQSRFFADGLSEKSGLPVAENLLMAVRDHGSQTFLGTDARRRNVEGVFSANKEAQGKNIILADDVITTGSTLLACCDALQKIGVAKVKIISLAFANMTND</sequence>
<comment type="caution">
    <text evidence="3">The sequence shown here is derived from an EMBL/GenBank/DDBJ whole genome shotgun (WGS) entry which is preliminary data.</text>
</comment>
<dbReference type="InterPro" id="IPR000836">
    <property type="entry name" value="PRTase_dom"/>
</dbReference>
<evidence type="ECO:0000313" key="4">
    <source>
        <dbReference type="Proteomes" id="UP000824076"/>
    </source>
</evidence>
<comment type="similarity">
    <text evidence="1">Belongs to the ComF/GntX family.</text>
</comment>
<feature type="domain" description="Phosphoribosyltransferase" evidence="2">
    <location>
        <begin position="150"/>
        <end position="229"/>
    </location>
</feature>
<evidence type="ECO:0000313" key="3">
    <source>
        <dbReference type="EMBL" id="HIU39280.1"/>
    </source>
</evidence>
<organism evidence="3 4">
    <name type="scientific">Candidatus Limisoma intestinavium</name>
    <dbReference type="NCBI Taxonomy" id="2840856"/>
    <lineage>
        <taxon>Bacteria</taxon>
        <taxon>Pseudomonadati</taxon>
        <taxon>Bacteroidota</taxon>
        <taxon>Bacteroidia</taxon>
        <taxon>Bacteroidales</taxon>
        <taxon>Candidatus Limisoma</taxon>
    </lineage>
</organism>
<reference evidence="3" key="1">
    <citation type="submission" date="2020-10" db="EMBL/GenBank/DDBJ databases">
        <authorList>
            <person name="Gilroy R."/>
        </authorList>
    </citation>
    <scope>NUCLEOTIDE SEQUENCE</scope>
    <source>
        <strain evidence="3">17073</strain>
    </source>
</reference>
<proteinExistence type="inferred from homology"/>
<evidence type="ECO:0000256" key="1">
    <source>
        <dbReference type="ARBA" id="ARBA00008007"/>
    </source>
</evidence>
<dbReference type="InterPro" id="IPR051910">
    <property type="entry name" value="ComF/GntX_DNA_util-trans"/>
</dbReference>
<dbReference type="Pfam" id="PF00156">
    <property type="entry name" value="Pribosyltran"/>
    <property type="match status" value="1"/>
</dbReference>
<dbReference type="PANTHER" id="PTHR47505:SF1">
    <property type="entry name" value="DNA UTILIZATION PROTEIN YHGH"/>
    <property type="match status" value="1"/>
</dbReference>
<dbReference type="PANTHER" id="PTHR47505">
    <property type="entry name" value="DNA UTILIZATION PROTEIN YHGH"/>
    <property type="match status" value="1"/>
</dbReference>
<dbReference type="AlphaFoldDB" id="A0A9D1LH24"/>
<dbReference type="InterPro" id="IPR029057">
    <property type="entry name" value="PRTase-like"/>
</dbReference>
<evidence type="ECO:0000259" key="2">
    <source>
        <dbReference type="Pfam" id="PF00156"/>
    </source>
</evidence>
<protein>
    <submittedName>
        <fullName evidence="3">ComF family protein</fullName>
    </submittedName>
</protein>
<dbReference type="Gene3D" id="3.40.50.2020">
    <property type="match status" value="1"/>
</dbReference>
<gene>
    <name evidence="3" type="ORF">IAD18_06405</name>
</gene>